<sequence>MRRDPVFFPPAHPIMSHNIPPTYVPTQAWVAFRARLAHYLGQQHRLLVAANDPRKPFDLTTTHGVAGLPLEFPNDAFQHSGYIDFTEGKVRYVFQYTFFHALPVQAWEPLVWKISARPYISVAPWKDVGYVEFDSRVYLDINPIVPLVDGEVMLRFMVNSVEKGRGVRVASRVEAPLGPGGTPGLWNIETLEARSTTTERENLVVELGKRYVPKRSCSVATCRAWLPAAGPDVCVIHLLGH</sequence>
<name>A0AAD7GUQ0_9AGAR</name>
<organism evidence="1 2">
    <name type="scientific">Mycena metata</name>
    <dbReference type="NCBI Taxonomy" id="1033252"/>
    <lineage>
        <taxon>Eukaryota</taxon>
        <taxon>Fungi</taxon>
        <taxon>Dikarya</taxon>
        <taxon>Basidiomycota</taxon>
        <taxon>Agaricomycotina</taxon>
        <taxon>Agaricomycetes</taxon>
        <taxon>Agaricomycetidae</taxon>
        <taxon>Agaricales</taxon>
        <taxon>Marasmiineae</taxon>
        <taxon>Mycenaceae</taxon>
        <taxon>Mycena</taxon>
    </lineage>
</organism>
<protein>
    <submittedName>
        <fullName evidence="1">Uncharacterized protein</fullName>
    </submittedName>
</protein>
<gene>
    <name evidence="1" type="ORF">B0H16DRAFT_692602</name>
</gene>
<comment type="caution">
    <text evidence="1">The sequence shown here is derived from an EMBL/GenBank/DDBJ whole genome shotgun (WGS) entry which is preliminary data.</text>
</comment>
<reference evidence="1" key="1">
    <citation type="submission" date="2023-03" db="EMBL/GenBank/DDBJ databases">
        <title>Massive genome expansion in bonnet fungi (Mycena s.s.) driven by repeated elements and novel gene families across ecological guilds.</title>
        <authorList>
            <consortium name="Lawrence Berkeley National Laboratory"/>
            <person name="Harder C.B."/>
            <person name="Miyauchi S."/>
            <person name="Viragh M."/>
            <person name="Kuo A."/>
            <person name="Thoen E."/>
            <person name="Andreopoulos B."/>
            <person name="Lu D."/>
            <person name="Skrede I."/>
            <person name="Drula E."/>
            <person name="Henrissat B."/>
            <person name="Morin E."/>
            <person name="Kohler A."/>
            <person name="Barry K."/>
            <person name="LaButti K."/>
            <person name="Morin E."/>
            <person name="Salamov A."/>
            <person name="Lipzen A."/>
            <person name="Mereny Z."/>
            <person name="Hegedus B."/>
            <person name="Baldrian P."/>
            <person name="Stursova M."/>
            <person name="Weitz H."/>
            <person name="Taylor A."/>
            <person name="Grigoriev I.V."/>
            <person name="Nagy L.G."/>
            <person name="Martin F."/>
            <person name="Kauserud H."/>
        </authorList>
    </citation>
    <scope>NUCLEOTIDE SEQUENCE</scope>
    <source>
        <strain evidence="1">CBHHK182m</strain>
    </source>
</reference>
<dbReference type="Proteomes" id="UP001215598">
    <property type="component" value="Unassembled WGS sequence"/>
</dbReference>
<keyword evidence="2" id="KW-1185">Reference proteome</keyword>
<accession>A0AAD7GUQ0</accession>
<evidence type="ECO:0000313" key="2">
    <source>
        <dbReference type="Proteomes" id="UP001215598"/>
    </source>
</evidence>
<proteinExistence type="predicted"/>
<evidence type="ECO:0000313" key="1">
    <source>
        <dbReference type="EMBL" id="KAJ7705682.1"/>
    </source>
</evidence>
<dbReference type="AlphaFoldDB" id="A0AAD7GUQ0"/>
<dbReference type="EMBL" id="JARKIB010000469">
    <property type="protein sequence ID" value="KAJ7705682.1"/>
    <property type="molecule type" value="Genomic_DNA"/>
</dbReference>